<dbReference type="Proteomes" id="UP001172457">
    <property type="component" value="Chromosome 8"/>
</dbReference>
<comment type="caution">
    <text evidence="2">The sequence shown here is derived from an EMBL/GenBank/DDBJ whole genome shotgun (WGS) entry which is preliminary data.</text>
</comment>
<evidence type="ECO:0000259" key="1">
    <source>
        <dbReference type="Pfam" id="PF07727"/>
    </source>
</evidence>
<dbReference type="EMBL" id="JARYMX010000008">
    <property type="protein sequence ID" value="KAJ9539543.1"/>
    <property type="molecule type" value="Genomic_DNA"/>
</dbReference>
<dbReference type="InterPro" id="IPR013103">
    <property type="entry name" value="RVT_2"/>
</dbReference>
<sequence>MNSNSENERKNRAEAPTCDLGYYPILHPTCPAWVSAMQEELAEFIRNNVWLLVPRPRKRTIIGSKWIFKNKLDEIGTIIRNKARLVAQGYRQEEGIDYDETFAPVARLEEIRLFLAFAAHMNFKVFQMDIKNAFLNGKLNEEVYVAQPPGFVDPKFLDHVYKLNKALYGLKQAPHLAIARLLVRRRQALRSNPGLHLCRIWRRQIWNFADARWLLD</sequence>
<dbReference type="InterPro" id="IPR043502">
    <property type="entry name" value="DNA/RNA_pol_sf"/>
</dbReference>
<proteinExistence type="predicted"/>
<feature type="domain" description="Reverse transcriptase Ty1/copia-type" evidence="1">
    <location>
        <begin position="47"/>
        <end position="176"/>
    </location>
</feature>
<accession>A0AA38SW99</accession>
<keyword evidence="3" id="KW-1185">Reference proteome</keyword>
<organism evidence="2 3">
    <name type="scientific">Centaurea solstitialis</name>
    <name type="common">yellow star-thistle</name>
    <dbReference type="NCBI Taxonomy" id="347529"/>
    <lineage>
        <taxon>Eukaryota</taxon>
        <taxon>Viridiplantae</taxon>
        <taxon>Streptophyta</taxon>
        <taxon>Embryophyta</taxon>
        <taxon>Tracheophyta</taxon>
        <taxon>Spermatophyta</taxon>
        <taxon>Magnoliopsida</taxon>
        <taxon>eudicotyledons</taxon>
        <taxon>Gunneridae</taxon>
        <taxon>Pentapetalae</taxon>
        <taxon>asterids</taxon>
        <taxon>campanulids</taxon>
        <taxon>Asterales</taxon>
        <taxon>Asteraceae</taxon>
        <taxon>Carduoideae</taxon>
        <taxon>Cardueae</taxon>
        <taxon>Centaureinae</taxon>
        <taxon>Centaurea</taxon>
    </lineage>
</organism>
<dbReference type="SUPFAM" id="SSF56672">
    <property type="entry name" value="DNA/RNA polymerases"/>
    <property type="match status" value="1"/>
</dbReference>
<protein>
    <recommendedName>
        <fullName evidence="1">Reverse transcriptase Ty1/copia-type domain-containing protein</fullName>
    </recommendedName>
</protein>
<reference evidence="2" key="1">
    <citation type="submission" date="2023-03" db="EMBL/GenBank/DDBJ databases">
        <title>Chromosome-scale reference genome and RAD-based genetic map of yellow starthistle (Centaurea solstitialis) reveal putative structural variation and QTLs associated with invader traits.</title>
        <authorList>
            <person name="Reatini B."/>
            <person name="Cang F.A."/>
            <person name="Jiang Q."/>
            <person name="Mckibben M.T.W."/>
            <person name="Barker M.S."/>
            <person name="Rieseberg L.H."/>
            <person name="Dlugosch K.M."/>
        </authorList>
    </citation>
    <scope>NUCLEOTIDE SEQUENCE</scope>
    <source>
        <strain evidence="2">CAN-66</strain>
        <tissue evidence="2">Leaf</tissue>
    </source>
</reference>
<dbReference type="Pfam" id="PF07727">
    <property type="entry name" value="RVT_2"/>
    <property type="match status" value="1"/>
</dbReference>
<name>A0AA38SW99_9ASTR</name>
<evidence type="ECO:0000313" key="2">
    <source>
        <dbReference type="EMBL" id="KAJ9539543.1"/>
    </source>
</evidence>
<dbReference type="AlphaFoldDB" id="A0AA38SW99"/>
<evidence type="ECO:0000313" key="3">
    <source>
        <dbReference type="Proteomes" id="UP001172457"/>
    </source>
</evidence>
<gene>
    <name evidence="2" type="ORF">OSB04_032276</name>
</gene>